<dbReference type="EMBL" id="LT828648">
    <property type="protein sequence ID" value="SLM49499.1"/>
    <property type="molecule type" value="Genomic_DNA"/>
</dbReference>
<keyword evidence="2 9" id="KW-0813">Transport</keyword>
<feature type="transmembrane region" description="Helical" evidence="9">
    <location>
        <begin position="330"/>
        <end position="350"/>
    </location>
</feature>
<accession>A0A1W1I9E5</accession>
<evidence type="ECO:0000256" key="9">
    <source>
        <dbReference type="RuleBase" id="RU365028"/>
    </source>
</evidence>
<evidence type="ECO:0000313" key="12">
    <source>
        <dbReference type="Proteomes" id="UP000192042"/>
    </source>
</evidence>
<dbReference type="PANTHER" id="PTHR31503:SF22">
    <property type="entry name" value="VACUOLAR CALCIUM ION TRANSPORTER"/>
    <property type="match status" value="1"/>
</dbReference>
<proteinExistence type="inferred from homology"/>
<evidence type="ECO:0000256" key="4">
    <source>
        <dbReference type="ARBA" id="ARBA00022692"/>
    </source>
</evidence>
<sequence>MSLNWLLVFIPLALGLDWYGASPIAIFCVSALAIVPLAGLMGQATEQLSIYVGATIGGLMSASLGNAPELIISGFALKEGLGDIVKASITGSILGNLLFSLGLSMIFGGWGRQRQQFNKTVAGVNGGLLFVAAVGLLIPALFHFATGKEREVSTEIAIVLFFAYIASLVFTLKTHRQLVETEPGQYGPGKEQVEEEEGRWSKGKAIAVLGGVTVLIAIMSEMLVGAIEPASASLGFTPIFAGVIFLALVGNAAEAMNAVRFARNDQMDLSFGIAVGASTQVALFVAPVLVFLGYAVGQPMNLHFTYFEIIAITLTVAVVSRLTSDGECNWMEGVMLVCVYLMFAIGFFFLPA</sequence>
<keyword evidence="9" id="KW-0050">Antiport</keyword>
<dbReference type="Pfam" id="PF01699">
    <property type="entry name" value="Na_Ca_ex"/>
    <property type="match status" value="2"/>
</dbReference>
<feature type="transmembrane region" description="Helical" evidence="9">
    <location>
        <begin position="48"/>
        <end position="67"/>
    </location>
</feature>
<dbReference type="AlphaFoldDB" id="A0A1W1I9E5"/>
<feature type="transmembrane region" description="Helical" evidence="9">
    <location>
        <begin position="122"/>
        <end position="144"/>
    </location>
</feature>
<dbReference type="InterPro" id="IPR044880">
    <property type="entry name" value="NCX_ion-bd_dom_sf"/>
</dbReference>
<dbReference type="NCBIfam" id="TIGR00378">
    <property type="entry name" value="cax"/>
    <property type="match status" value="1"/>
</dbReference>
<feature type="domain" description="Sodium/calcium exchanger membrane region" evidence="10">
    <location>
        <begin position="205"/>
        <end position="348"/>
    </location>
</feature>
<feature type="domain" description="Sodium/calcium exchanger membrane region" evidence="10">
    <location>
        <begin position="24"/>
        <end position="172"/>
    </location>
</feature>
<dbReference type="InterPro" id="IPR004713">
    <property type="entry name" value="CaH_exchang"/>
</dbReference>
<keyword evidence="6 9" id="KW-1133">Transmembrane helix</keyword>
<reference evidence="11 12" key="1">
    <citation type="submission" date="2017-03" db="EMBL/GenBank/DDBJ databases">
        <authorList>
            <person name="Afonso C.L."/>
            <person name="Miller P.J."/>
            <person name="Scott M.A."/>
            <person name="Spackman E."/>
            <person name="Goraichik I."/>
            <person name="Dimitrov K.M."/>
            <person name="Suarez D.L."/>
            <person name="Swayne D.E."/>
        </authorList>
    </citation>
    <scope>NUCLEOTIDE SEQUENCE [LARGE SCALE GENOMIC DNA]</scope>
    <source>
        <strain evidence="11">Genome sequencing of Nitrospira japonica strain NJ11</strain>
    </source>
</reference>
<dbReference type="STRING" id="1325564.NSJP_3332"/>
<feature type="transmembrane region" description="Helical" evidence="9">
    <location>
        <begin position="271"/>
        <end position="297"/>
    </location>
</feature>
<evidence type="ECO:0000256" key="2">
    <source>
        <dbReference type="ARBA" id="ARBA00022448"/>
    </source>
</evidence>
<dbReference type="GO" id="GO:0016020">
    <property type="term" value="C:membrane"/>
    <property type="evidence" value="ECO:0007669"/>
    <property type="project" value="InterPro"/>
</dbReference>
<dbReference type="Proteomes" id="UP000192042">
    <property type="component" value="Chromosome I"/>
</dbReference>
<protein>
    <recommendedName>
        <fullName evidence="9">Ca(2+)/H(+) antiporter</fullName>
    </recommendedName>
</protein>
<comment type="function">
    <text evidence="9">Ca(+)/H(+) antiporter that extrudes calcium in exchange for external protons.</text>
</comment>
<keyword evidence="8 9" id="KW-0472">Membrane</keyword>
<evidence type="ECO:0000256" key="8">
    <source>
        <dbReference type="ARBA" id="ARBA00023136"/>
    </source>
</evidence>
<dbReference type="OrthoDB" id="8438242at2"/>
<keyword evidence="3 9" id="KW-0109">Calcium transport</keyword>
<evidence type="ECO:0000256" key="1">
    <source>
        <dbReference type="ARBA" id="ARBA00004127"/>
    </source>
</evidence>
<name>A0A1W1I9E5_9BACT</name>
<dbReference type="Gene3D" id="1.20.1420.30">
    <property type="entry name" value="NCX, central ion-binding region"/>
    <property type="match status" value="1"/>
</dbReference>
<comment type="subcellular location">
    <subcellularLocation>
        <location evidence="1">Endomembrane system</location>
        <topology evidence="1">Multi-pass membrane protein</topology>
    </subcellularLocation>
</comment>
<gene>
    <name evidence="11" type="ORF">NSJP_3332</name>
</gene>
<evidence type="ECO:0000313" key="11">
    <source>
        <dbReference type="EMBL" id="SLM49499.1"/>
    </source>
</evidence>
<feature type="transmembrane region" description="Helical" evidence="9">
    <location>
        <begin position="239"/>
        <end position="259"/>
    </location>
</feature>
<feature type="transmembrane region" description="Helical" evidence="9">
    <location>
        <begin position="205"/>
        <end position="227"/>
    </location>
</feature>
<keyword evidence="12" id="KW-1185">Reference proteome</keyword>
<feature type="transmembrane region" description="Helical" evidence="9">
    <location>
        <begin position="20"/>
        <end position="41"/>
    </location>
</feature>
<keyword evidence="4 9" id="KW-0812">Transmembrane</keyword>
<feature type="transmembrane region" description="Helical" evidence="9">
    <location>
        <begin position="303"/>
        <end position="323"/>
    </location>
</feature>
<comment type="caution">
    <text evidence="9">Lacks conserved residue(s) required for the propagation of feature annotation.</text>
</comment>
<dbReference type="RefSeq" id="WP_080887709.1">
    <property type="nucleotide sequence ID" value="NZ_LT828648.1"/>
</dbReference>
<comment type="similarity">
    <text evidence="9">Belongs to the Ca(2+):cation antiporter (CaCA) (TC 2.A.19) family.</text>
</comment>
<dbReference type="KEGG" id="nja:NSJP_3332"/>
<feature type="transmembrane region" description="Helical" evidence="9">
    <location>
        <begin position="156"/>
        <end position="172"/>
    </location>
</feature>
<evidence type="ECO:0000256" key="7">
    <source>
        <dbReference type="ARBA" id="ARBA00023065"/>
    </source>
</evidence>
<dbReference type="GO" id="GO:0015369">
    <property type="term" value="F:calcium:proton antiporter activity"/>
    <property type="evidence" value="ECO:0007669"/>
    <property type="project" value="UniProtKB-UniRule"/>
</dbReference>
<dbReference type="GO" id="GO:0012505">
    <property type="term" value="C:endomembrane system"/>
    <property type="evidence" value="ECO:0007669"/>
    <property type="project" value="UniProtKB-SubCell"/>
</dbReference>
<evidence type="ECO:0000256" key="5">
    <source>
        <dbReference type="ARBA" id="ARBA00022837"/>
    </source>
</evidence>
<evidence type="ECO:0000256" key="6">
    <source>
        <dbReference type="ARBA" id="ARBA00022989"/>
    </source>
</evidence>
<keyword evidence="7 9" id="KW-0406">Ion transport</keyword>
<evidence type="ECO:0000256" key="3">
    <source>
        <dbReference type="ARBA" id="ARBA00022568"/>
    </source>
</evidence>
<keyword evidence="5 9" id="KW-0106">Calcium</keyword>
<organism evidence="11 12">
    <name type="scientific">Nitrospira japonica</name>
    <dbReference type="NCBI Taxonomy" id="1325564"/>
    <lineage>
        <taxon>Bacteria</taxon>
        <taxon>Pseudomonadati</taxon>
        <taxon>Nitrospirota</taxon>
        <taxon>Nitrospiria</taxon>
        <taxon>Nitrospirales</taxon>
        <taxon>Nitrospiraceae</taxon>
        <taxon>Nitrospira</taxon>
    </lineage>
</organism>
<dbReference type="GO" id="GO:0006874">
    <property type="term" value="P:intracellular calcium ion homeostasis"/>
    <property type="evidence" value="ECO:0007669"/>
    <property type="project" value="TreeGrafter"/>
</dbReference>
<dbReference type="PANTHER" id="PTHR31503">
    <property type="entry name" value="VACUOLAR CALCIUM ION TRANSPORTER"/>
    <property type="match status" value="1"/>
</dbReference>
<dbReference type="InterPro" id="IPR004837">
    <property type="entry name" value="NaCa_Exmemb"/>
</dbReference>
<evidence type="ECO:0000259" key="10">
    <source>
        <dbReference type="Pfam" id="PF01699"/>
    </source>
</evidence>
<dbReference type="InterPro" id="IPR004798">
    <property type="entry name" value="CAX-like"/>
</dbReference>
<feature type="transmembrane region" description="Helical" evidence="9">
    <location>
        <begin position="87"/>
        <end position="110"/>
    </location>
</feature>